<dbReference type="EMBL" id="JACEIK010000679">
    <property type="protein sequence ID" value="MCD7460815.1"/>
    <property type="molecule type" value="Genomic_DNA"/>
</dbReference>
<accession>A0ABS8SPP3</accession>
<keyword evidence="2" id="KW-1185">Reference proteome</keyword>
<proteinExistence type="predicted"/>
<organism evidence="1 2">
    <name type="scientific">Datura stramonium</name>
    <name type="common">Jimsonweed</name>
    <name type="synonym">Common thornapple</name>
    <dbReference type="NCBI Taxonomy" id="4076"/>
    <lineage>
        <taxon>Eukaryota</taxon>
        <taxon>Viridiplantae</taxon>
        <taxon>Streptophyta</taxon>
        <taxon>Embryophyta</taxon>
        <taxon>Tracheophyta</taxon>
        <taxon>Spermatophyta</taxon>
        <taxon>Magnoliopsida</taxon>
        <taxon>eudicotyledons</taxon>
        <taxon>Gunneridae</taxon>
        <taxon>Pentapetalae</taxon>
        <taxon>asterids</taxon>
        <taxon>lamiids</taxon>
        <taxon>Solanales</taxon>
        <taxon>Solanaceae</taxon>
        <taxon>Solanoideae</taxon>
        <taxon>Datureae</taxon>
        <taxon>Datura</taxon>
    </lineage>
</organism>
<name>A0ABS8SPP3_DATST</name>
<evidence type="ECO:0000313" key="1">
    <source>
        <dbReference type="EMBL" id="MCD7460815.1"/>
    </source>
</evidence>
<sequence length="142" mass="15561">MVDISAETINRMLYGPEFTPPVSVYEFEYQICFRTIQHLPALMDDMEARVNDRIKGLTMPELARAEEEMRSRVGGASFSSTPRVEGYITWAIVSLEFSTLITLPPATEATPPDPLSTTVATTTIIEVPEAAPPQTVVPDSGA</sequence>
<comment type="caution">
    <text evidence="1">The sequence shown here is derived from an EMBL/GenBank/DDBJ whole genome shotgun (WGS) entry which is preliminary data.</text>
</comment>
<dbReference type="Proteomes" id="UP000823775">
    <property type="component" value="Unassembled WGS sequence"/>
</dbReference>
<reference evidence="1 2" key="1">
    <citation type="journal article" date="2021" name="BMC Genomics">
        <title>Datura genome reveals duplications of psychoactive alkaloid biosynthetic genes and high mutation rate following tissue culture.</title>
        <authorList>
            <person name="Rajewski A."/>
            <person name="Carter-House D."/>
            <person name="Stajich J."/>
            <person name="Litt A."/>
        </authorList>
    </citation>
    <scope>NUCLEOTIDE SEQUENCE [LARGE SCALE GENOMIC DNA]</scope>
    <source>
        <strain evidence="1">AR-01</strain>
    </source>
</reference>
<gene>
    <name evidence="1" type="ORF">HAX54_044494</name>
</gene>
<evidence type="ECO:0000313" key="2">
    <source>
        <dbReference type="Proteomes" id="UP000823775"/>
    </source>
</evidence>
<protein>
    <submittedName>
        <fullName evidence="1">Uncharacterized protein</fullName>
    </submittedName>
</protein>